<feature type="transmembrane region" description="Helical" evidence="2">
    <location>
        <begin position="367"/>
        <end position="386"/>
    </location>
</feature>
<name>A0ABV2CSZ4_9RHOO</name>
<keyword evidence="2" id="KW-1133">Transmembrane helix</keyword>
<feature type="transmembrane region" description="Helical" evidence="2">
    <location>
        <begin position="538"/>
        <end position="563"/>
    </location>
</feature>
<protein>
    <submittedName>
        <fullName evidence="3">AbgT family transporter</fullName>
    </submittedName>
</protein>
<comment type="caution">
    <text evidence="3">The sequence shown here is derived from an EMBL/GenBank/DDBJ whole genome shotgun (WGS) entry which is preliminary data.</text>
</comment>
<organism evidence="3 4">
    <name type="scientific">Uliginosibacterium paludis</name>
    <dbReference type="NCBI Taxonomy" id="1615952"/>
    <lineage>
        <taxon>Bacteria</taxon>
        <taxon>Pseudomonadati</taxon>
        <taxon>Pseudomonadota</taxon>
        <taxon>Betaproteobacteria</taxon>
        <taxon>Rhodocyclales</taxon>
        <taxon>Zoogloeaceae</taxon>
        <taxon>Uliginosibacterium</taxon>
    </lineage>
</organism>
<accession>A0ABV2CSZ4</accession>
<proteinExistence type="predicted"/>
<feature type="transmembrane region" description="Helical" evidence="2">
    <location>
        <begin position="117"/>
        <end position="137"/>
    </location>
</feature>
<dbReference type="PANTHER" id="PTHR30282:SF0">
    <property type="entry name" value="P-AMINOBENZOYL-GLUTAMATE TRANSPORT PROTEIN"/>
    <property type="match status" value="1"/>
</dbReference>
<evidence type="ECO:0000256" key="2">
    <source>
        <dbReference type="SAM" id="Phobius"/>
    </source>
</evidence>
<feature type="transmembrane region" description="Helical" evidence="2">
    <location>
        <begin position="307"/>
        <end position="325"/>
    </location>
</feature>
<feature type="region of interest" description="Disordered" evidence="1">
    <location>
        <begin position="1"/>
        <end position="22"/>
    </location>
</feature>
<dbReference type="PANTHER" id="PTHR30282">
    <property type="entry name" value="P-AMINOBENZOYL GLUTAMATE TRANSPORTER"/>
    <property type="match status" value="1"/>
</dbReference>
<evidence type="ECO:0000313" key="4">
    <source>
        <dbReference type="Proteomes" id="UP001548590"/>
    </source>
</evidence>
<dbReference type="Pfam" id="PF03806">
    <property type="entry name" value="ABG_transport"/>
    <property type="match status" value="1"/>
</dbReference>
<feature type="transmembrane region" description="Helical" evidence="2">
    <location>
        <begin position="251"/>
        <end position="271"/>
    </location>
</feature>
<keyword evidence="2" id="KW-0472">Membrane</keyword>
<evidence type="ECO:0000256" key="1">
    <source>
        <dbReference type="SAM" id="MobiDB-lite"/>
    </source>
</evidence>
<feature type="transmembrane region" description="Helical" evidence="2">
    <location>
        <begin position="477"/>
        <end position="497"/>
    </location>
</feature>
<feature type="transmembrane region" description="Helical" evidence="2">
    <location>
        <begin position="47"/>
        <end position="70"/>
    </location>
</feature>
<dbReference type="EMBL" id="JBEWLZ010000008">
    <property type="protein sequence ID" value="MET1491021.1"/>
    <property type="molecule type" value="Genomic_DNA"/>
</dbReference>
<dbReference type="InterPro" id="IPR004697">
    <property type="entry name" value="AbgT"/>
</dbReference>
<feature type="transmembrane region" description="Helical" evidence="2">
    <location>
        <begin position="175"/>
        <end position="191"/>
    </location>
</feature>
<evidence type="ECO:0000313" key="3">
    <source>
        <dbReference type="EMBL" id="MET1491021.1"/>
    </source>
</evidence>
<gene>
    <name evidence="3" type="ORF">ABVT11_14375</name>
</gene>
<keyword evidence="2" id="KW-0812">Transmembrane</keyword>
<keyword evidence="4" id="KW-1185">Reference proteome</keyword>
<sequence length="580" mass="61346">MNEGVNVAGQAGPASGKAEGKARSRGLMPRFLALVESVGNRMPHPTIMFIGLVAGLLVLAAVLSAFGVVAETPTGRFAINNLLGQDPVSLQNPRTGAVVSTYANGWQYLTQTLTPNFVGFAPFGMVMVIMIAIGVAEQGGLIAAAVRKLVLSAPARLVTPVVVFAGVMSNIAADAGYLVLVPLGAVVFLGMKRHPLAGLAAAFAGVSGGFSANLIITTLDPLLGGFTLAAAKTGDAMVGTNFGETMNIATMNYYFVVASTLLIVVLGSWVVERVIEPHLGVWRADAATPEEHAEELSEAERRGLRRAGLAFLACVAVLAWMAFPVKSGLPLLGTLSTASLPEAQYASIMARYGSVGFTHAPLFGTEVIVSALFFLFLIPGLVYGMAVGRIRRGVDFVHTMEESMRGMASFVILVFFMAQFVAYFNASNIGVLIAMKGAQLLELLPHQSTAGIVLLITGFVLLSAVINLFMGSASAKWAILAPIFVPVLMTVNVSPAATQMLYRIGDSSTNIITPLMTYFAFVIVIGRKYQKDFGIGSLVSLMLPFSIVFMIGWTLLFLVWALAGWPIGPDSAIFFVPPSR</sequence>
<feature type="transmembrane region" description="Helical" evidence="2">
    <location>
        <begin position="509"/>
        <end position="526"/>
    </location>
</feature>
<reference evidence="3 4" key="1">
    <citation type="submission" date="2024-07" db="EMBL/GenBank/DDBJ databases">
        <title>Uliginosibacterium paludis KCTC:42655.</title>
        <authorList>
            <person name="Kim M.K."/>
        </authorList>
    </citation>
    <scope>NUCLEOTIDE SEQUENCE [LARGE SCALE GENOMIC DNA]</scope>
    <source>
        <strain evidence="3 4">KCTC 42655</strain>
    </source>
</reference>
<feature type="transmembrane region" description="Helical" evidence="2">
    <location>
        <begin position="407"/>
        <end position="426"/>
    </location>
</feature>
<feature type="transmembrane region" description="Helical" evidence="2">
    <location>
        <begin position="446"/>
        <end position="470"/>
    </location>
</feature>
<feature type="transmembrane region" description="Helical" evidence="2">
    <location>
        <begin position="196"/>
        <end position="216"/>
    </location>
</feature>
<dbReference type="RefSeq" id="WP_345930055.1">
    <property type="nucleotide sequence ID" value="NZ_JBDIVF010000014.1"/>
</dbReference>
<dbReference type="Proteomes" id="UP001548590">
    <property type="component" value="Unassembled WGS sequence"/>
</dbReference>